<evidence type="ECO:0000313" key="3">
    <source>
        <dbReference type="EMBL" id="RNM32697.1"/>
    </source>
</evidence>
<accession>A0A3N0I755</accession>
<sequence>MVKQNINNSPKVLVIIPAYNEEENIVSTVDSIIEMNYDYVVINDGSTDATRQICEEHQFNMLDLSQNLGIGGAVQAGHKYAHRYGYDIDIQVDGDGQHDPSFIPELVAEIERGVDLVIGSRFIAETAGFKSTFLRRLGIKWLSLWLKILTGVDVKDPTSGFRASGRNAIRLFSENYPMDYPEPDSIATAIREGLLVREIPVEMRERGGGVSSISGFSSLYYMVKVTIAIWIASLHRHA</sequence>
<organism evidence="3 4">
    <name type="scientific">Slackia isoflavoniconvertens</name>
    <dbReference type="NCBI Taxonomy" id="572010"/>
    <lineage>
        <taxon>Bacteria</taxon>
        <taxon>Bacillati</taxon>
        <taxon>Actinomycetota</taxon>
        <taxon>Coriobacteriia</taxon>
        <taxon>Eggerthellales</taxon>
        <taxon>Eggerthellaceae</taxon>
        <taxon>Slackia</taxon>
    </lineage>
</organism>
<keyword evidence="4" id="KW-1185">Reference proteome</keyword>
<comment type="similarity">
    <text evidence="1">Belongs to the glycosyltransferase 2 family.</text>
</comment>
<dbReference type="InterPro" id="IPR001173">
    <property type="entry name" value="Glyco_trans_2-like"/>
</dbReference>
<dbReference type="Pfam" id="PF00535">
    <property type="entry name" value="Glycos_transf_2"/>
    <property type="match status" value="1"/>
</dbReference>
<dbReference type="InterPro" id="IPR050256">
    <property type="entry name" value="Glycosyltransferase_2"/>
</dbReference>
<comment type="caution">
    <text evidence="3">The sequence shown here is derived from an EMBL/GenBank/DDBJ whole genome shotgun (WGS) entry which is preliminary data.</text>
</comment>
<dbReference type="PANTHER" id="PTHR48090">
    <property type="entry name" value="UNDECAPRENYL-PHOSPHATE 4-DEOXY-4-FORMAMIDO-L-ARABINOSE TRANSFERASE-RELATED"/>
    <property type="match status" value="1"/>
</dbReference>
<gene>
    <name evidence="3" type="ORF">DMP05_09500</name>
</gene>
<dbReference type="AlphaFoldDB" id="A0A3N0I755"/>
<dbReference type="SUPFAM" id="SSF53448">
    <property type="entry name" value="Nucleotide-diphospho-sugar transferases"/>
    <property type="match status" value="1"/>
</dbReference>
<dbReference type="GO" id="GO:0016740">
    <property type="term" value="F:transferase activity"/>
    <property type="evidence" value="ECO:0007669"/>
    <property type="project" value="UniProtKB-KW"/>
</dbReference>
<evidence type="ECO:0000313" key="4">
    <source>
        <dbReference type="Proteomes" id="UP000271472"/>
    </source>
</evidence>
<evidence type="ECO:0000256" key="1">
    <source>
        <dbReference type="ARBA" id="ARBA00006739"/>
    </source>
</evidence>
<evidence type="ECO:0000259" key="2">
    <source>
        <dbReference type="Pfam" id="PF00535"/>
    </source>
</evidence>
<dbReference type="OrthoDB" id="9810303at2"/>
<dbReference type="InterPro" id="IPR029044">
    <property type="entry name" value="Nucleotide-diphossugar_trans"/>
</dbReference>
<proteinExistence type="inferred from homology"/>
<protein>
    <submittedName>
        <fullName evidence="3">Glycosyl transferase family 2</fullName>
    </submittedName>
</protein>
<dbReference type="Proteomes" id="UP000271472">
    <property type="component" value="Unassembled WGS sequence"/>
</dbReference>
<dbReference type="EMBL" id="QIBZ01000027">
    <property type="protein sequence ID" value="RNM32697.1"/>
    <property type="molecule type" value="Genomic_DNA"/>
</dbReference>
<name>A0A3N0I755_9ACTN</name>
<dbReference type="CDD" id="cd04179">
    <property type="entry name" value="DPM_DPG-synthase_like"/>
    <property type="match status" value="1"/>
</dbReference>
<feature type="domain" description="Glycosyltransferase 2-like" evidence="2">
    <location>
        <begin position="14"/>
        <end position="137"/>
    </location>
</feature>
<reference evidence="4" key="1">
    <citation type="submission" date="2018-05" db="EMBL/GenBank/DDBJ databases">
        <title>Genome Sequencing of selected type strains of the family Eggerthellaceae.</title>
        <authorList>
            <person name="Danylec N."/>
            <person name="Stoll D.A."/>
            <person name="Doetsch A."/>
            <person name="Huch M."/>
        </authorList>
    </citation>
    <scope>NUCLEOTIDE SEQUENCE [LARGE SCALE GENOMIC DNA]</scope>
    <source>
        <strain evidence="4">DSM 22006</strain>
    </source>
</reference>
<dbReference type="PANTHER" id="PTHR48090:SF7">
    <property type="entry name" value="RFBJ PROTEIN"/>
    <property type="match status" value="1"/>
</dbReference>
<keyword evidence="3" id="KW-0808">Transferase</keyword>
<dbReference type="Gene3D" id="3.90.550.10">
    <property type="entry name" value="Spore Coat Polysaccharide Biosynthesis Protein SpsA, Chain A"/>
    <property type="match status" value="1"/>
</dbReference>